<dbReference type="Pfam" id="PF14433">
    <property type="entry name" value="SUKH-3"/>
    <property type="match status" value="1"/>
</dbReference>
<evidence type="ECO:0000313" key="4">
    <source>
        <dbReference type="Proteomes" id="UP000070659"/>
    </source>
</evidence>
<evidence type="ECO:0000313" key="1">
    <source>
        <dbReference type="EMBL" id="KWX04994.1"/>
    </source>
</evidence>
<dbReference type="RefSeq" id="WP_067068587.1">
    <property type="nucleotide sequence ID" value="NZ_JYIJ01000013.1"/>
</dbReference>
<gene>
    <name evidence="1" type="ORF">TH66_04305</name>
    <name evidence="2" type="ORF">TR74_05750</name>
</gene>
<dbReference type="EMBL" id="JYIK01000628">
    <property type="protein sequence ID" value="KWX10083.1"/>
    <property type="molecule type" value="Genomic_DNA"/>
</dbReference>
<comment type="caution">
    <text evidence="1">The sequence shown here is derived from an EMBL/GenBank/DDBJ whole genome shotgun (WGS) entry which is preliminary data.</text>
</comment>
<name>A0A132N4H6_9ACTN</name>
<protein>
    <recommendedName>
        <fullName evidence="5">SUKH-3 domain containing protein</fullName>
    </recommendedName>
</protein>
<dbReference type="Proteomes" id="UP000070598">
    <property type="component" value="Unassembled WGS sequence"/>
</dbReference>
<dbReference type="AlphaFoldDB" id="A0A132N4H6"/>
<dbReference type="EMBL" id="JYIJ01000013">
    <property type="protein sequence ID" value="KWX04994.1"/>
    <property type="molecule type" value="Genomic_DNA"/>
</dbReference>
<reference evidence="1 4" key="2">
    <citation type="submission" date="2015-02" db="EMBL/GenBank/DDBJ databases">
        <title>Physiological reanalysis, assessment of diazotrophy, and genome sequences of multiple isolates of Streptomyces thermoautotrophicus.</title>
        <authorList>
            <person name="MacKellar D.C."/>
            <person name="Lieber L."/>
            <person name="Norman J."/>
            <person name="Bolger A."/>
            <person name="Tobin C."/>
            <person name="Murray J.W."/>
            <person name="Prell J."/>
        </authorList>
    </citation>
    <scope>NUCLEOTIDE SEQUENCE [LARGE SCALE GENOMIC DNA]</scope>
    <source>
        <strain evidence="1 4">UBT1</strain>
    </source>
</reference>
<reference evidence="3" key="1">
    <citation type="submission" date="2015-02" db="EMBL/GenBank/DDBJ databases">
        <title>Physiological reanalysis, assessment of diazotrophy, and genome sequences of multiple isolates of Streptomyces thermoautotrophicus.</title>
        <authorList>
            <person name="MacKellar D.C."/>
            <person name="Lieber L."/>
            <person name="Norman J."/>
            <person name="Bolger A."/>
            <person name="Tobin C."/>
            <person name="Murray J.W."/>
            <person name="Friesen M."/>
            <person name="Prell J."/>
        </authorList>
    </citation>
    <scope>NUCLEOTIDE SEQUENCE [LARGE SCALE GENOMIC DNA]</scope>
    <source>
        <strain evidence="3">UBT1</strain>
    </source>
</reference>
<evidence type="ECO:0000313" key="3">
    <source>
        <dbReference type="Proteomes" id="UP000070598"/>
    </source>
</evidence>
<proteinExistence type="predicted"/>
<evidence type="ECO:0000313" key="2">
    <source>
        <dbReference type="EMBL" id="KWX10083.1"/>
    </source>
</evidence>
<evidence type="ECO:0008006" key="5">
    <source>
        <dbReference type="Google" id="ProtNLM"/>
    </source>
</evidence>
<accession>A0A132N4H6</accession>
<organism evidence="1 4">
    <name type="scientific">Carbonactinospora thermoautotrophica</name>
    <dbReference type="NCBI Taxonomy" id="1469144"/>
    <lineage>
        <taxon>Bacteria</taxon>
        <taxon>Bacillati</taxon>
        <taxon>Actinomycetota</taxon>
        <taxon>Actinomycetes</taxon>
        <taxon>Kitasatosporales</taxon>
        <taxon>Carbonactinosporaceae</taxon>
        <taxon>Carbonactinospora</taxon>
    </lineage>
</organism>
<sequence>MSERFSPEVAQVLRDHGWFEGRRVAEPTSQAVQIVCGYVGRAGERHQPFPAVVEALNEFGGLYVTQDGAGRDLARRPFAIDPTMAAATPETLADFGRVIGARLFPLGIEGDYQAILAMDEHGRVFSLDHAGEWHLGDSVEEALTTLVTGRQPARVRDDGTW</sequence>
<dbReference type="PATRIC" id="fig|1469144.8.peg.4479"/>
<dbReference type="Proteomes" id="UP000070659">
    <property type="component" value="Unassembled WGS sequence"/>
</dbReference>
<dbReference type="InterPro" id="IPR025850">
    <property type="entry name" value="SUKH-3"/>
</dbReference>